<evidence type="ECO:0000313" key="5">
    <source>
        <dbReference type="Proteomes" id="UP001470230"/>
    </source>
</evidence>
<gene>
    <name evidence="4" type="ORF">M9Y10_003003</name>
</gene>
<dbReference type="SUPFAM" id="SSF53067">
    <property type="entry name" value="Actin-like ATPase domain"/>
    <property type="match status" value="1"/>
</dbReference>
<evidence type="ECO:0000256" key="1">
    <source>
        <dbReference type="ARBA" id="ARBA00022741"/>
    </source>
</evidence>
<protein>
    <submittedName>
        <fullName evidence="4">Uncharacterized protein</fullName>
    </submittedName>
</protein>
<evidence type="ECO:0000313" key="4">
    <source>
        <dbReference type="EMBL" id="KAK8880337.1"/>
    </source>
</evidence>
<dbReference type="InterPro" id="IPR043129">
    <property type="entry name" value="ATPase_NBD"/>
</dbReference>
<dbReference type="Proteomes" id="UP001470230">
    <property type="component" value="Unassembled WGS sequence"/>
</dbReference>
<proteinExistence type="predicted"/>
<keyword evidence="3" id="KW-0472">Membrane</keyword>
<dbReference type="Pfam" id="PF00012">
    <property type="entry name" value="HSP70"/>
    <property type="match status" value="1"/>
</dbReference>
<evidence type="ECO:0000256" key="3">
    <source>
        <dbReference type="SAM" id="Phobius"/>
    </source>
</evidence>
<feature type="transmembrane region" description="Helical" evidence="3">
    <location>
        <begin position="21"/>
        <end position="39"/>
    </location>
</feature>
<keyword evidence="2" id="KW-0067">ATP-binding</keyword>
<accession>A0ABR2JQ36</accession>
<evidence type="ECO:0000256" key="2">
    <source>
        <dbReference type="ARBA" id="ARBA00022840"/>
    </source>
</evidence>
<dbReference type="Gene3D" id="3.30.420.40">
    <property type="match status" value="1"/>
</dbReference>
<dbReference type="EMBL" id="JAPFFF010000010">
    <property type="protein sequence ID" value="KAK8880337.1"/>
    <property type="molecule type" value="Genomic_DNA"/>
</dbReference>
<keyword evidence="1" id="KW-0547">Nucleotide-binding</keyword>
<name>A0ABR2JQ36_9EUKA</name>
<organism evidence="4 5">
    <name type="scientific">Tritrichomonas musculus</name>
    <dbReference type="NCBI Taxonomy" id="1915356"/>
    <lineage>
        <taxon>Eukaryota</taxon>
        <taxon>Metamonada</taxon>
        <taxon>Parabasalia</taxon>
        <taxon>Tritrichomonadida</taxon>
        <taxon>Tritrichomonadidae</taxon>
        <taxon>Tritrichomonas</taxon>
    </lineage>
</organism>
<keyword evidence="3" id="KW-0812">Transmembrane</keyword>
<dbReference type="InterPro" id="IPR013126">
    <property type="entry name" value="Hsp_70_fam"/>
</dbReference>
<keyword evidence="3" id="KW-1133">Transmembrane helix</keyword>
<comment type="caution">
    <text evidence="4">The sequence shown here is derived from an EMBL/GenBank/DDBJ whole genome shotgun (WGS) entry which is preliminary data.</text>
</comment>
<reference evidence="4 5" key="1">
    <citation type="submission" date="2024-04" db="EMBL/GenBank/DDBJ databases">
        <title>Tritrichomonas musculus Genome.</title>
        <authorList>
            <person name="Alves-Ferreira E."/>
            <person name="Grigg M."/>
            <person name="Lorenzi H."/>
            <person name="Galac M."/>
        </authorList>
    </citation>
    <scope>NUCLEOTIDE SEQUENCE [LARGE SCALE GENOMIC DNA]</scope>
    <source>
        <strain evidence="4 5">EAF2021</strain>
    </source>
</reference>
<keyword evidence="5" id="KW-1185">Reference proteome</keyword>
<sequence length="105" mass="12458">MKLYKNSSAILPIRFFTSKSLAVLIMIHLFKFFFQIWPLKIVPDESDQFQIEVCWKGETKRLSPEEIVATILQKMKENAEKDHKYELQMLPLQFQAHLTTNKDNQ</sequence>